<dbReference type="EMBL" id="FOGI01000012">
    <property type="protein sequence ID" value="SES40019.1"/>
    <property type="molecule type" value="Genomic_DNA"/>
</dbReference>
<accession>A0A1H9X1Q1</accession>
<feature type="domain" description="Thoeris protein ThsA Macro" evidence="3">
    <location>
        <begin position="123"/>
        <end position="308"/>
    </location>
</feature>
<evidence type="ECO:0000259" key="3">
    <source>
        <dbReference type="Pfam" id="PF20016"/>
    </source>
</evidence>
<dbReference type="InterPro" id="IPR045535">
    <property type="entry name" value="ThsA_Macro"/>
</dbReference>
<feature type="compositionally biased region" description="Polar residues" evidence="1">
    <location>
        <begin position="1"/>
        <end position="14"/>
    </location>
</feature>
<evidence type="ECO:0000313" key="4">
    <source>
        <dbReference type="EMBL" id="SES40019.1"/>
    </source>
</evidence>
<keyword evidence="2" id="KW-1133">Transmembrane helix</keyword>
<evidence type="ECO:0000256" key="2">
    <source>
        <dbReference type="SAM" id="Phobius"/>
    </source>
</evidence>
<feature type="transmembrane region" description="Helical" evidence="2">
    <location>
        <begin position="86"/>
        <end position="104"/>
    </location>
</feature>
<evidence type="ECO:0000256" key="1">
    <source>
        <dbReference type="SAM" id="MobiDB-lite"/>
    </source>
</evidence>
<keyword evidence="2" id="KW-0472">Membrane</keyword>
<gene>
    <name evidence="4" type="ORF">SAMN04487818_112143</name>
</gene>
<dbReference type="Proteomes" id="UP000199051">
    <property type="component" value="Unassembled WGS sequence"/>
</dbReference>
<evidence type="ECO:0000313" key="5">
    <source>
        <dbReference type="Proteomes" id="UP000199051"/>
    </source>
</evidence>
<reference evidence="5" key="1">
    <citation type="submission" date="2016-10" db="EMBL/GenBank/DDBJ databases">
        <authorList>
            <person name="Varghese N."/>
            <person name="Submissions S."/>
        </authorList>
    </citation>
    <scope>NUCLEOTIDE SEQUENCE [LARGE SCALE GENOMIC DNA]</scope>
    <source>
        <strain evidence="5">DSM 44260</strain>
    </source>
</reference>
<dbReference type="AlphaFoldDB" id="A0A1H9X1Q1"/>
<organism evidence="4 5">
    <name type="scientific">Actinokineospora terrae</name>
    <dbReference type="NCBI Taxonomy" id="155974"/>
    <lineage>
        <taxon>Bacteria</taxon>
        <taxon>Bacillati</taxon>
        <taxon>Actinomycetota</taxon>
        <taxon>Actinomycetes</taxon>
        <taxon>Pseudonocardiales</taxon>
        <taxon>Pseudonocardiaceae</taxon>
        <taxon>Actinokineospora</taxon>
    </lineage>
</organism>
<feature type="transmembrane region" description="Helical" evidence="2">
    <location>
        <begin position="62"/>
        <end position="80"/>
    </location>
</feature>
<dbReference type="Pfam" id="PF20016">
    <property type="entry name" value="ThsA_Macro"/>
    <property type="match status" value="1"/>
</dbReference>
<name>A0A1H9X1Q1_9PSEU</name>
<keyword evidence="2" id="KW-0812">Transmembrane</keyword>
<feature type="region of interest" description="Disordered" evidence="1">
    <location>
        <begin position="1"/>
        <end position="21"/>
    </location>
</feature>
<dbReference type="STRING" id="155974.SAMN04487818_112143"/>
<keyword evidence="5" id="KW-1185">Reference proteome</keyword>
<sequence length="327" mass="34673">MVNTGPQATHPSRGTATNTVTSSSANAVVQASVIIGGVRLTPTSGACRTYGTARSVTTGLRALNLPLVLVGLTVAVSTFLSGLWQAWWITAVGIALVAAVFASARRTGQGEVGRQFHTPSIRIRVVVGDLLEQPCQIAVGFSDTFDTDTTGNQVINATSLQGQFLDRRYAGNRHRLDDDLAAALAATAVDRTEQRSDKVLGKLARYPLGTVAVLGSGGSRVYCLAYTTMSNTLVARSTLDSLWTALGLLWDAVAESGQLAPLAVPLIGADLARVDVLDRQHLLQLIAISFLARSRRSRFCRELVLVVHPKDAAEVDMAVIAAFLHGL</sequence>
<proteinExistence type="predicted"/>
<protein>
    <recommendedName>
        <fullName evidence="3">Thoeris protein ThsA Macro domain-containing protein</fullName>
    </recommendedName>
</protein>